<evidence type="ECO:0000256" key="3">
    <source>
        <dbReference type="ARBA" id="ARBA00023295"/>
    </source>
</evidence>
<dbReference type="Proteomes" id="UP000618943">
    <property type="component" value="Unassembled WGS sequence"/>
</dbReference>
<sequence length="366" mass="42176">MKMRKMILLLCSFVLSACSSSNQPDGQMKKLSAEAAIAETEAFTQSYLIEKDGRIRTNLTDRADNYLSESIGLWMQYLVERDSNRQFHNQVEVLNHYFLTKDNLVTWELNGNVKASVNAAIDDLRIVDALFEAGEKWENPAYTELAKRIGKRLVDVQMKNKLMVDYVDLKSKQQSNEVTLSYIIPSGFEQLKSAGLLNEDVYEANRNLLIQAPISKNGLYPKYYNVEKATYHYDEEINLIDQLYVGYHLAEWQENPDKLLQFLKTDFQKNDGKLFGRYHAETLEATVNYESSSVYALAILLCLERRSDGEFAQQLYERMLALQQSNEEQEYYGGYIDLETKETHAFDNLLPLIAERKGLDGANIQR</sequence>
<dbReference type="InterPro" id="IPR002037">
    <property type="entry name" value="Glyco_hydro_8"/>
</dbReference>
<dbReference type="SUPFAM" id="SSF48208">
    <property type="entry name" value="Six-hairpin glycosidases"/>
    <property type="match status" value="1"/>
</dbReference>
<evidence type="ECO:0000313" key="5">
    <source>
        <dbReference type="EMBL" id="MBK3494633.1"/>
    </source>
</evidence>
<keyword evidence="6" id="KW-1185">Reference proteome</keyword>
<accession>A0ABS1H5D6</accession>
<comment type="similarity">
    <text evidence="1">Belongs to the glycosyl hydrolase 8 (cellulase D) family.</text>
</comment>
<dbReference type="EMBL" id="JAEOAH010000006">
    <property type="protein sequence ID" value="MBK3494633.1"/>
    <property type="molecule type" value="Genomic_DNA"/>
</dbReference>
<keyword evidence="2" id="KW-0378">Hydrolase</keyword>
<name>A0ABS1H5D6_9BACL</name>
<organism evidence="5 6">
    <name type="scientific">Viridibacillus soli</name>
    <dbReference type="NCBI Taxonomy" id="2798301"/>
    <lineage>
        <taxon>Bacteria</taxon>
        <taxon>Bacillati</taxon>
        <taxon>Bacillota</taxon>
        <taxon>Bacilli</taxon>
        <taxon>Bacillales</taxon>
        <taxon>Caryophanaceae</taxon>
        <taxon>Viridibacillus</taxon>
    </lineage>
</organism>
<evidence type="ECO:0000313" key="6">
    <source>
        <dbReference type="Proteomes" id="UP000618943"/>
    </source>
</evidence>
<dbReference type="RefSeq" id="WP_200748462.1">
    <property type="nucleotide sequence ID" value="NZ_JAEOAH010000006.1"/>
</dbReference>
<evidence type="ECO:0000256" key="1">
    <source>
        <dbReference type="ARBA" id="ARBA00009209"/>
    </source>
</evidence>
<dbReference type="Gene3D" id="1.50.10.10">
    <property type="match status" value="1"/>
</dbReference>
<feature type="chain" id="PRO_5047446759" description="Glycosyl hydrolase family 8" evidence="4">
    <location>
        <begin position="18"/>
        <end position="366"/>
    </location>
</feature>
<protein>
    <recommendedName>
        <fullName evidence="7">Glycosyl hydrolase family 8</fullName>
    </recommendedName>
</protein>
<keyword evidence="4" id="KW-0732">Signal</keyword>
<keyword evidence="3" id="KW-0326">Glycosidase</keyword>
<feature type="signal peptide" evidence="4">
    <location>
        <begin position="1"/>
        <end position="17"/>
    </location>
</feature>
<dbReference type="InterPro" id="IPR012341">
    <property type="entry name" value="6hp_glycosidase-like_sf"/>
</dbReference>
<dbReference type="PROSITE" id="PS51257">
    <property type="entry name" value="PROKAR_LIPOPROTEIN"/>
    <property type="match status" value="1"/>
</dbReference>
<proteinExistence type="inferred from homology"/>
<dbReference type="Pfam" id="PF01270">
    <property type="entry name" value="Glyco_hydro_8"/>
    <property type="match status" value="1"/>
</dbReference>
<dbReference type="InterPro" id="IPR008928">
    <property type="entry name" value="6-hairpin_glycosidase_sf"/>
</dbReference>
<reference evidence="5 6" key="1">
    <citation type="submission" date="2020-12" db="EMBL/GenBank/DDBJ databases">
        <title>YIM B01967 draft genome.</title>
        <authorList>
            <person name="Yan X."/>
        </authorList>
    </citation>
    <scope>NUCLEOTIDE SEQUENCE [LARGE SCALE GENOMIC DNA]</scope>
    <source>
        <strain evidence="5 6">YIM B01967</strain>
    </source>
</reference>
<evidence type="ECO:0000256" key="2">
    <source>
        <dbReference type="ARBA" id="ARBA00022801"/>
    </source>
</evidence>
<evidence type="ECO:0000256" key="4">
    <source>
        <dbReference type="SAM" id="SignalP"/>
    </source>
</evidence>
<gene>
    <name evidence="5" type="ORF">JFL43_07145</name>
</gene>
<comment type="caution">
    <text evidence="5">The sequence shown here is derived from an EMBL/GenBank/DDBJ whole genome shotgun (WGS) entry which is preliminary data.</text>
</comment>
<evidence type="ECO:0008006" key="7">
    <source>
        <dbReference type="Google" id="ProtNLM"/>
    </source>
</evidence>